<dbReference type="Proteomes" id="UP001523565">
    <property type="component" value="Unassembled WGS sequence"/>
</dbReference>
<dbReference type="PRINTS" id="PR00411">
    <property type="entry name" value="PNDRDTASEI"/>
</dbReference>
<evidence type="ECO:0000313" key="16">
    <source>
        <dbReference type="EMBL" id="MCP1108927.1"/>
    </source>
</evidence>
<evidence type="ECO:0000256" key="7">
    <source>
        <dbReference type="ARBA" id="ARBA00022827"/>
    </source>
</evidence>
<dbReference type="SUPFAM" id="SSF51905">
    <property type="entry name" value="FAD/NAD(P)-binding domain"/>
    <property type="match status" value="1"/>
</dbReference>
<name>A0ABT1EGP0_9FIRM</name>
<dbReference type="InterPro" id="IPR036188">
    <property type="entry name" value="FAD/NAD-bd_sf"/>
</dbReference>
<feature type="domain" description="FAD/NAD(P)-binding" evidence="15">
    <location>
        <begin position="6"/>
        <end position="319"/>
    </location>
</feature>
<dbReference type="SUPFAM" id="SSF55424">
    <property type="entry name" value="FAD/NAD-linked reductases, dimerisation (C-terminal) domain"/>
    <property type="match status" value="1"/>
</dbReference>
<evidence type="ECO:0000256" key="10">
    <source>
        <dbReference type="ARBA" id="ARBA00023157"/>
    </source>
</evidence>
<comment type="similarity">
    <text evidence="2 13">Belongs to the class-I pyridine nucleotide-disulfide oxidoreductase family.</text>
</comment>
<evidence type="ECO:0000259" key="14">
    <source>
        <dbReference type="Pfam" id="PF02852"/>
    </source>
</evidence>
<dbReference type="PANTHER" id="PTHR22912:SF217">
    <property type="entry name" value="DIHYDROLIPOYL DEHYDROGENASE"/>
    <property type="match status" value="1"/>
</dbReference>
<evidence type="ECO:0000256" key="8">
    <source>
        <dbReference type="ARBA" id="ARBA00023002"/>
    </source>
</evidence>
<dbReference type="Pfam" id="PF02852">
    <property type="entry name" value="Pyr_redox_dim"/>
    <property type="match status" value="1"/>
</dbReference>
<keyword evidence="6 13" id="KW-0285">Flavoprotein</keyword>
<comment type="miscellaneous">
    <text evidence="13">The active site is a redox-active disulfide bond.</text>
</comment>
<dbReference type="PANTHER" id="PTHR22912">
    <property type="entry name" value="DISULFIDE OXIDOREDUCTASE"/>
    <property type="match status" value="1"/>
</dbReference>
<dbReference type="GO" id="GO:0004148">
    <property type="term" value="F:dihydrolipoyl dehydrogenase (NADH) activity"/>
    <property type="evidence" value="ECO:0007669"/>
    <property type="project" value="UniProtKB-EC"/>
</dbReference>
<dbReference type="Pfam" id="PF07992">
    <property type="entry name" value="Pyr_redox_2"/>
    <property type="match status" value="1"/>
</dbReference>
<dbReference type="PIRSF" id="PIRSF000350">
    <property type="entry name" value="Mercury_reductase_MerA"/>
    <property type="match status" value="1"/>
</dbReference>
<keyword evidence="11 13" id="KW-0676">Redox-active center</keyword>
<comment type="cofactor">
    <cofactor evidence="13">
        <name>FAD</name>
        <dbReference type="ChEBI" id="CHEBI:57692"/>
    </cofactor>
    <text evidence="13">Binds 1 FAD per subunit.</text>
</comment>
<proteinExistence type="inferred from homology"/>
<dbReference type="EMBL" id="JAMZFV010000001">
    <property type="protein sequence ID" value="MCP1108927.1"/>
    <property type="molecule type" value="Genomic_DNA"/>
</dbReference>
<comment type="subcellular location">
    <subcellularLocation>
        <location evidence="1">Cytoplasm</location>
    </subcellularLocation>
</comment>
<comment type="caution">
    <text evidence="16">The sequence shown here is derived from an EMBL/GenBank/DDBJ whole genome shotgun (WGS) entry which is preliminary data.</text>
</comment>
<dbReference type="Gene3D" id="3.30.390.30">
    <property type="match status" value="1"/>
</dbReference>
<evidence type="ECO:0000256" key="2">
    <source>
        <dbReference type="ARBA" id="ARBA00007532"/>
    </source>
</evidence>
<dbReference type="InterPro" id="IPR001100">
    <property type="entry name" value="Pyr_nuc-diS_OxRdtase"/>
</dbReference>
<dbReference type="PROSITE" id="PS00076">
    <property type="entry name" value="PYRIDINE_REDOX_1"/>
    <property type="match status" value="1"/>
</dbReference>
<keyword evidence="17" id="KW-1185">Reference proteome</keyword>
<evidence type="ECO:0000256" key="4">
    <source>
        <dbReference type="ARBA" id="ARBA00016961"/>
    </source>
</evidence>
<evidence type="ECO:0000256" key="11">
    <source>
        <dbReference type="ARBA" id="ARBA00023284"/>
    </source>
</evidence>
<evidence type="ECO:0000259" key="15">
    <source>
        <dbReference type="Pfam" id="PF07992"/>
    </source>
</evidence>
<organism evidence="16 17">
    <name type="scientific">Ohessyouella blattaphilus</name>
    <dbReference type="NCBI Taxonomy" id="2949333"/>
    <lineage>
        <taxon>Bacteria</taxon>
        <taxon>Bacillati</taxon>
        <taxon>Bacillota</taxon>
        <taxon>Clostridia</taxon>
        <taxon>Lachnospirales</taxon>
        <taxon>Lachnospiraceae</taxon>
        <taxon>Ohessyouella</taxon>
    </lineage>
</organism>
<keyword evidence="8 13" id="KW-0560">Oxidoreductase</keyword>
<dbReference type="InterPro" id="IPR050151">
    <property type="entry name" value="Class-I_Pyr_Nuc-Dis_Oxidored"/>
</dbReference>
<dbReference type="InterPro" id="IPR023753">
    <property type="entry name" value="FAD/NAD-binding_dom"/>
</dbReference>
<dbReference type="NCBIfam" id="TIGR01350">
    <property type="entry name" value="lipoamide_DH"/>
    <property type="match status" value="1"/>
</dbReference>
<dbReference type="Gene3D" id="3.50.50.60">
    <property type="entry name" value="FAD/NAD(P)-binding domain"/>
    <property type="match status" value="2"/>
</dbReference>
<dbReference type="InterPro" id="IPR016156">
    <property type="entry name" value="FAD/NAD-linked_Rdtase_dimer_sf"/>
</dbReference>
<keyword evidence="7 13" id="KW-0274">FAD</keyword>
<reference evidence="16 17" key="1">
    <citation type="journal article" date="2022" name="Genome Biol. Evol.">
        <title>Host diet, physiology and behaviors set the stage for Lachnospiraceae cladogenesis.</title>
        <authorList>
            <person name="Vera-Ponce De Leon A."/>
            <person name="Schneider M."/>
            <person name="Jahnes B.C."/>
            <person name="Sadowski V."/>
            <person name="Camuy-Velez L.A."/>
            <person name="Duan J."/>
            <person name="Sabree Z.L."/>
        </authorList>
    </citation>
    <scope>NUCLEOTIDE SEQUENCE [LARGE SCALE GENOMIC DNA]</scope>
    <source>
        <strain evidence="16 17">PAL227</strain>
    </source>
</reference>
<feature type="domain" description="Pyridine nucleotide-disulphide oxidoreductase dimerisation" evidence="14">
    <location>
        <begin position="338"/>
        <end position="446"/>
    </location>
</feature>
<evidence type="ECO:0000256" key="6">
    <source>
        <dbReference type="ARBA" id="ARBA00022630"/>
    </source>
</evidence>
<gene>
    <name evidence="16" type="primary">lpdA</name>
    <name evidence="16" type="ORF">NK118_01515</name>
</gene>
<dbReference type="PRINTS" id="PR00368">
    <property type="entry name" value="FADPNR"/>
</dbReference>
<keyword evidence="10" id="KW-1015">Disulfide bond</keyword>
<evidence type="ECO:0000256" key="5">
    <source>
        <dbReference type="ARBA" id="ARBA00022490"/>
    </source>
</evidence>
<dbReference type="InterPro" id="IPR012999">
    <property type="entry name" value="Pyr_OxRdtase_I_AS"/>
</dbReference>
<accession>A0ABT1EGP0</accession>
<dbReference type="RefSeq" id="WP_262067832.1">
    <property type="nucleotide sequence ID" value="NZ_JAMXOC010000001.1"/>
</dbReference>
<evidence type="ECO:0000313" key="17">
    <source>
        <dbReference type="Proteomes" id="UP001523565"/>
    </source>
</evidence>
<dbReference type="InterPro" id="IPR004099">
    <property type="entry name" value="Pyr_nucl-diS_OxRdtase_dimer"/>
</dbReference>
<keyword evidence="5" id="KW-0963">Cytoplasm</keyword>
<keyword evidence="9 13" id="KW-0520">NAD</keyword>
<comment type="catalytic activity">
    <reaction evidence="12 13">
        <text>N(6)-[(R)-dihydrolipoyl]-L-lysyl-[protein] + NAD(+) = N(6)-[(R)-lipoyl]-L-lysyl-[protein] + NADH + H(+)</text>
        <dbReference type="Rhea" id="RHEA:15045"/>
        <dbReference type="Rhea" id="RHEA-COMP:10474"/>
        <dbReference type="Rhea" id="RHEA-COMP:10475"/>
        <dbReference type="ChEBI" id="CHEBI:15378"/>
        <dbReference type="ChEBI" id="CHEBI:57540"/>
        <dbReference type="ChEBI" id="CHEBI:57945"/>
        <dbReference type="ChEBI" id="CHEBI:83099"/>
        <dbReference type="ChEBI" id="CHEBI:83100"/>
        <dbReference type="EC" id="1.8.1.4"/>
    </reaction>
</comment>
<dbReference type="InterPro" id="IPR006258">
    <property type="entry name" value="Lipoamide_DH"/>
</dbReference>
<evidence type="ECO:0000256" key="1">
    <source>
        <dbReference type="ARBA" id="ARBA00004496"/>
    </source>
</evidence>
<evidence type="ECO:0000256" key="13">
    <source>
        <dbReference type="RuleBase" id="RU003692"/>
    </source>
</evidence>
<sequence>MSEKIYDLIVIGGGPGGYYAAIKAAKAGLSVLVFEGENVGGTCLNVGCIPTKYLLDKASAMERVRALTGQKIFREPGLFSFRKIQEGRVQVVNKLVGGVDHLLKSNQITVIRKFATMKKAGEVQCEDIVYKGKDVIIATGSVPTEVPIPGAEYTINSTQMLSIERVPSKLTVIGGGVIGMELASAFHSFGSEVTVIEVLSTLFPGEDEKIISFMTKELKRRGINILCGTRVKAISQKGAQRMVTYEGEENGEVTADVVLMATGRKANLRGIEVESIGIELNERGEIKVNEYLQSSVSHVYAIGDAIGGFQLAHAAYAEGEAAVDHILGKEDALDESVMPRCIYTIPAMAAVGITEKQANERGIETVTGSFSYGANGMALAEGAQGLVLVVMDKKKKTTLGVHITGECAPELISFAGLAVQQKLTLEEWEKLIVAHPSLSEMIKEAALDCFGKNVHGS</sequence>
<protein>
    <recommendedName>
        <fullName evidence="4 13">Dihydrolipoyl dehydrogenase</fullName>
        <ecNumber evidence="3 13">1.8.1.4</ecNumber>
    </recommendedName>
</protein>
<dbReference type="EC" id="1.8.1.4" evidence="3 13"/>
<evidence type="ECO:0000256" key="3">
    <source>
        <dbReference type="ARBA" id="ARBA00012608"/>
    </source>
</evidence>
<evidence type="ECO:0000256" key="9">
    <source>
        <dbReference type="ARBA" id="ARBA00023027"/>
    </source>
</evidence>
<evidence type="ECO:0000256" key="12">
    <source>
        <dbReference type="ARBA" id="ARBA00049187"/>
    </source>
</evidence>